<accession>A0ABU6IK71</accession>
<evidence type="ECO:0000313" key="2">
    <source>
        <dbReference type="EMBL" id="MEC4176873.1"/>
    </source>
</evidence>
<dbReference type="SUPFAM" id="SSF56281">
    <property type="entry name" value="Metallo-hydrolase/oxidoreductase"/>
    <property type="match status" value="1"/>
</dbReference>
<keyword evidence="3" id="KW-1185">Reference proteome</keyword>
<dbReference type="PANTHER" id="PTHR23131">
    <property type="entry name" value="ENDORIBONUCLEASE LACTB2"/>
    <property type="match status" value="1"/>
</dbReference>
<comment type="caution">
    <text evidence="2">The sequence shown here is derived from an EMBL/GenBank/DDBJ whole genome shotgun (WGS) entry which is preliminary data.</text>
</comment>
<dbReference type="Gene3D" id="3.60.15.10">
    <property type="entry name" value="Ribonuclease Z/Hydroxyacylglutathione hydrolase-like"/>
    <property type="match status" value="1"/>
</dbReference>
<dbReference type="InterPro" id="IPR050662">
    <property type="entry name" value="Sec-metab_biosynth-thioest"/>
</dbReference>
<dbReference type="EMBL" id="JAYMFF010000024">
    <property type="protein sequence ID" value="MEC4176873.1"/>
    <property type="molecule type" value="Genomic_DNA"/>
</dbReference>
<name>A0ABU6IK71_9ACTN</name>
<dbReference type="InterPro" id="IPR036866">
    <property type="entry name" value="RibonucZ/Hydroxyglut_hydro"/>
</dbReference>
<dbReference type="Pfam" id="PF00753">
    <property type="entry name" value="Lactamase_B"/>
    <property type="match status" value="1"/>
</dbReference>
<organism evidence="2 3">
    <name type="scientific">Adlercreutzia wanghongyangiae</name>
    <dbReference type="NCBI Taxonomy" id="3111451"/>
    <lineage>
        <taxon>Bacteria</taxon>
        <taxon>Bacillati</taxon>
        <taxon>Actinomycetota</taxon>
        <taxon>Coriobacteriia</taxon>
        <taxon>Eggerthellales</taxon>
        <taxon>Eggerthellaceae</taxon>
        <taxon>Adlercreutzia</taxon>
    </lineage>
</organism>
<sequence length="332" mass="36261">MVELVCADPAIYRIRLPFANVGAGETNCHVLHDHGQWLIVDAGAAGLGNARRLQTALRELGVDFGACQVMLTHGHFDHAGVLPALLSASVPLHLSPQAVAAREAVRLRRTQEGFRREMRDMGASSEDARGYGACNAETAVFPAGRFAYRPVADGDEISVGRCRFRVMETPGHTPDHLCFYEPDRGILFAGDHVLPATTPAVDAHPDGVDGLGLYLCHMRRVRDLPVRLALFGHGDPERDRATLAARIDAIVARKRSRVQAVLAFLCERKGATGQEVARCALAGLSDASWRATRPMARYYFMLEALVVLRHLCATGRVERLATDGRAALFRPR</sequence>
<dbReference type="Proteomes" id="UP001349994">
    <property type="component" value="Unassembled WGS sequence"/>
</dbReference>
<evidence type="ECO:0000259" key="1">
    <source>
        <dbReference type="SMART" id="SM00849"/>
    </source>
</evidence>
<dbReference type="RefSeq" id="WP_338211426.1">
    <property type="nucleotide sequence ID" value="NZ_JAYMFF010000024.1"/>
</dbReference>
<evidence type="ECO:0000313" key="3">
    <source>
        <dbReference type="Proteomes" id="UP001349994"/>
    </source>
</evidence>
<gene>
    <name evidence="2" type="ORF">VIN30_10485</name>
</gene>
<feature type="domain" description="Metallo-beta-lactamase" evidence="1">
    <location>
        <begin position="25"/>
        <end position="233"/>
    </location>
</feature>
<dbReference type="SMART" id="SM00849">
    <property type="entry name" value="Lactamase_B"/>
    <property type="match status" value="1"/>
</dbReference>
<proteinExistence type="predicted"/>
<dbReference type="PANTHER" id="PTHR23131:SF4">
    <property type="entry name" value="METALLO-BETA-LACTAMASE SUPERFAMILY POTEIN"/>
    <property type="match status" value="1"/>
</dbReference>
<reference evidence="2 3" key="1">
    <citation type="submission" date="2024-01" db="EMBL/GenBank/DDBJ databases">
        <title>novel species in genus Adlercreutzia.</title>
        <authorList>
            <person name="Liu X."/>
        </authorList>
    </citation>
    <scope>NUCLEOTIDE SEQUENCE [LARGE SCALE GENOMIC DNA]</scope>
    <source>
        <strain evidence="2 3">R7</strain>
    </source>
</reference>
<dbReference type="InterPro" id="IPR001279">
    <property type="entry name" value="Metallo-B-lactamas"/>
</dbReference>
<protein>
    <submittedName>
        <fullName evidence="2">MBL fold metallo-hydrolase</fullName>
    </submittedName>
</protein>